<dbReference type="AlphaFoldDB" id="A0A845F0Z6"/>
<dbReference type="PROSITE" id="PS51257">
    <property type="entry name" value="PROKAR_LIPOPROTEIN"/>
    <property type="match status" value="1"/>
</dbReference>
<dbReference type="EMBL" id="WMEY01000004">
    <property type="protein sequence ID" value="MYL64533.1"/>
    <property type="molecule type" value="Genomic_DNA"/>
</dbReference>
<dbReference type="Proteomes" id="UP000447833">
    <property type="component" value="Unassembled WGS sequence"/>
</dbReference>
<protein>
    <recommendedName>
        <fullName evidence="4">DUF4309 domain-containing protein</fullName>
    </recommendedName>
</protein>
<evidence type="ECO:0000256" key="1">
    <source>
        <dbReference type="SAM" id="SignalP"/>
    </source>
</evidence>
<feature type="chain" id="PRO_5039474832" description="DUF4309 domain-containing protein" evidence="1">
    <location>
        <begin position="19"/>
        <end position="416"/>
    </location>
</feature>
<evidence type="ECO:0000313" key="3">
    <source>
        <dbReference type="Proteomes" id="UP000447833"/>
    </source>
</evidence>
<reference evidence="2 3" key="1">
    <citation type="submission" date="2019-11" db="EMBL/GenBank/DDBJ databases">
        <title>Genome sequences of 17 halophilic strains isolated from different environments.</title>
        <authorList>
            <person name="Furrow R.E."/>
        </authorList>
    </citation>
    <scope>NUCLEOTIDE SEQUENCE [LARGE SCALE GENOMIC DNA]</scope>
    <source>
        <strain evidence="2 3">22506_14_FS</strain>
    </source>
</reference>
<evidence type="ECO:0008006" key="4">
    <source>
        <dbReference type="Google" id="ProtNLM"/>
    </source>
</evidence>
<dbReference type="RefSeq" id="WP_160919975.1">
    <property type="nucleotide sequence ID" value="NZ_WMEY01000004.1"/>
</dbReference>
<sequence length="416" mass="45672">MKTLRMVFLFVLLLTVSACNFLTTSDSSEKVEAEKEAVDKSSTETATEVLFQEGTYKWEKDGEILGGLDITDPKADSFTFMLQAYDGQNVGELSGIAQVNGEIASFTHAENAECKVSFGWKEDRLTIDTSEACENLNENPVSFTGVYTKIEVGNSSSSTEESATAEEVNWQEALYINPTFDQGELTLSNVTKESFEFTFHISSDDQVGKMTGTATINGNEATFKDPEDPACSGTFVLSDDVISFIEDTCLNYHDAAVGFNGEYALSNEKPTASNETASCEKAPFHSDLLQFAEQGHLKDASIFLGMSEEALKKLKPSMTFDEALYEGTPGFYDDSYSYLTADEKVSNLRYNALSEGPAVPYAEVVCQFGEPDEVVFNELDSEYLHVYYVGENKLSFVSDSKEGAIKAVALQTMTVQ</sequence>
<name>A0A845F0Z6_9BACL</name>
<gene>
    <name evidence="2" type="ORF">GLW07_14335</name>
</gene>
<comment type="caution">
    <text evidence="2">The sequence shown here is derived from an EMBL/GenBank/DDBJ whole genome shotgun (WGS) entry which is preliminary data.</text>
</comment>
<keyword evidence="1" id="KW-0732">Signal</keyword>
<accession>A0A845F0Z6</accession>
<proteinExistence type="predicted"/>
<evidence type="ECO:0000313" key="2">
    <source>
        <dbReference type="EMBL" id="MYL64533.1"/>
    </source>
</evidence>
<feature type="signal peptide" evidence="1">
    <location>
        <begin position="1"/>
        <end position="18"/>
    </location>
</feature>
<organism evidence="2 3">
    <name type="scientific">Guptibacillus hwajinpoensis</name>
    <dbReference type="NCBI Taxonomy" id="208199"/>
    <lineage>
        <taxon>Bacteria</taxon>
        <taxon>Bacillati</taxon>
        <taxon>Bacillota</taxon>
        <taxon>Bacilli</taxon>
        <taxon>Bacillales</taxon>
        <taxon>Guptibacillaceae</taxon>
        <taxon>Guptibacillus</taxon>
    </lineage>
</organism>